<dbReference type="AlphaFoldDB" id="A0AAD3HD65"/>
<dbReference type="PROSITE" id="PS50280">
    <property type="entry name" value="SET"/>
    <property type="match status" value="1"/>
</dbReference>
<proteinExistence type="predicted"/>
<keyword evidence="4" id="KW-1185">Reference proteome</keyword>
<comment type="caution">
    <text evidence="3">The sequence shown here is derived from an EMBL/GenBank/DDBJ whole genome shotgun (WGS) entry which is preliminary data.</text>
</comment>
<protein>
    <recommendedName>
        <fullName evidence="2">SET domain-containing protein</fullName>
    </recommendedName>
</protein>
<reference evidence="3 4" key="1">
    <citation type="journal article" date="2021" name="Sci. Rep.">
        <title>The genome of the diatom Chaetoceros tenuissimus carries an ancient integrated fragment of an extant virus.</title>
        <authorList>
            <person name="Hongo Y."/>
            <person name="Kimura K."/>
            <person name="Takaki Y."/>
            <person name="Yoshida Y."/>
            <person name="Baba S."/>
            <person name="Kobayashi G."/>
            <person name="Nagasaki K."/>
            <person name="Hano T."/>
            <person name="Tomaru Y."/>
        </authorList>
    </citation>
    <scope>NUCLEOTIDE SEQUENCE [LARGE SCALE GENOMIC DNA]</scope>
    <source>
        <strain evidence="3 4">NIES-3715</strain>
    </source>
</reference>
<keyword evidence="1" id="KW-0732">Signal</keyword>
<dbReference type="SUPFAM" id="SSF82199">
    <property type="entry name" value="SET domain"/>
    <property type="match status" value="1"/>
</dbReference>
<evidence type="ECO:0000313" key="3">
    <source>
        <dbReference type="EMBL" id="GFH59255.1"/>
    </source>
</evidence>
<organism evidence="3 4">
    <name type="scientific">Chaetoceros tenuissimus</name>
    <dbReference type="NCBI Taxonomy" id="426638"/>
    <lineage>
        <taxon>Eukaryota</taxon>
        <taxon>Sar</taxon>
        <taxon>Stramenopiles</taxon>
        <taxon>Ochrophyta</taxon>
        <taxon>Bacillariophyta</taxon>
        <taxon>Coscinodiscophyceae</taxon>
        <taxon>Chaetocerotophycidae</taxon>
        <taxon>Chaetocerotales</taxon>
        <taxon>Chaetocerotaceae</taxon>
        <taxon>Chaetoceros</taxon>
    </lineage>
</organism>
<dbReference type="CDD" id="cd10527">
    <property type="entry name" value="SET_LSMT"/>
    <property type="match status" value="1"/>
</dbReference>
<dbReference type="Proteomes" id="UP001054902">
    <property type="component" value="Unassembled WGS sequence"/>
</dbReference>
<dbReference type="InterPro" id="IPR050600">
    <property type="entry name" value="SETD3_SETD6_MTase"/>
</dbReference>
<feature type="signal peptide" evidence="1">
    <location>
        <begin position="1"/>
        <end position="20"/>
    </location>
</feature>
<dbReference type="InterPro" id="IPR046341">
    <property type="entry name" value="SET_dom_sf"/>
</dbReference>
<feature type="domain" description="SET" evidence="2">
    <location>
        <begin position="49"/>
        <end position="306"/>
    </location>
</feature>
<name>A0AAD3HD65_9STRA</name>
<sequence>MVSFIFGTLSLLALQSPVVDRRPKSSTEESYGKLLNWLDDSFPNSYVNPNVKIAPSEFGGHGCFAVEDIAEGDLLFSIPREACITSSVVLGDEDTGKAFQTLIKKAGPGSFTVSLAGFLAKEYLCYIEGQDVLFGPYLATLPWKRNINGQEHVLFWSEDEVEEFLTDSLCYNECVDLRSEVRVARKILNSVVGPSILKARGEYEEEKPLIPFLEFTKPPPQTVKEPVSGLGRALTGAFVILLTRAFDDEFDTLIEGEDAERLIPILDMLNHNAEPSVTYKTNDEGAVEVKARCDIKKGDEIYNRYREEEELNMPYHRFFSRFGFVPGITESMKNLLQDKSSIFFAKRREV</sequence>
<dbReference type="PANTHER" id="PTHR13271">
    <property type="entry name" value="UNCHARACTERIZED PUTATIVE METHYLTRANSFERASE"/>
    <property type="match status" value="1"/>
</dbReference>
<evidence type="ECO:0000256" key="1">
    <source>
        <dbReference type="SAM" id="SignalP"/>
    </source>
</evidence>
<feature type="chain" id="PRO_5041945182" description="SET domain-containing protein" evidence="1">
    <location>
        <begin position="21"/>
        <end position="350"/>
    </location>
</feature>
<accession>A0AAD3HD65</accession>
<dbReference type="GO" id="GO:0016279">
    <property type="term" value="F:protein-lysine N-methyltransferase activity"/>
    <property type="evidence" value="ECO:0007669"/>
    <property type="project" value="TreeGrafter"/>
</dbReference>
<dbReference type="Pfam" id="PF00856">
    <property type="entry name" value="SET"/>
    <property type="match status" value="1"/>
</dbReference>
<gene>
    <name evidence="3" type="ORF">CTEN210_15731</name>
</gene>
<dbReference type="InterPro" id="IPR001214">
    <property type="entry name" value="SET_dom"/>
</dbReference>
<evidence type="ECO:0000259" key="2">
    <source>
        <dbReference type="PROSITE" id="PS50280"/>
    </source>
</evidence>
<dbReference type="EMBL" id="BLLK01000062">
    <property type="protein sequence ID" value="GFH59255.1"/>
    <property type="molecule type" value="Genomic_DNA"/>
</dbReference>
<evidence type="ECO:0000313" key="4">
    <source>
        <dbReference type="Proteomes" id="UP001054902"/>
    </source>
</evidence>
<dbReference type="Gene3D" id="3.90.1410.10">
    <property type="entry name" value="set domain protein methyltransferase, domain 1"/>
    <property type="match status" value="1"/>
</dbReference>